<sequence>MSADDQASEAAAATEWVNPDLTVTVGAEDVDADHLDRDPVEDGVDPPEDWTAADRTGTTAREQREGETVFTRSRSSSGRSRRSVPRGTSR</sequence>
<feature type="compositionally biased region" description="Basic residues" evidence="1">
    <location>
        <begin position="79"/>
        <end position="90"/>
    </location>
</feature>
<dbReference type="Proteomes" id="UP000360750">
    <property type="component" value="Unassembled WGS sequence"/>
</dbReference>
<protein>
    <submittedName>
        <fullName evidence="2">Uncharacterized protein</fullName>
    </submittedName>
</protein>
<name>A0ABD7V2H8_9ACTN</name>
<evidence type="ECO:0000256" key="1">
    <source>
        <dbReference type="SAM" id="MobiDB-lite"/>
    </source>
</evidence>
<evidence type="ECO:0000313" key="3">
    <source>
        <dbReference type="Proteomes" id="UP000360750"/>
    </source>
</evidence>
<organism evidence="2 3">
    <name type="scientific">Gordonia paraffinivorans</name>
    <dbReference type="NCBI Taxonomy" id="175628"/>
    <lineage>
        <taxon>Bacteria</taxon>
        <taxon>Bacillati</taxon>
        <taxon>Actinomycetota</taxon>
        <taxon>Actinomycetes</taxon>
        <taxon>Mycobacteriales</taxon>
        <taxon>Gordoniaceae</taxon>
        <taxon>Gordonia</taxon>
    </lineage>
</organism>
<dbReference type="EMBL" id="CAACYD010000006">
    <property type="protein sequence ID" value="VFA88431.1"/>
    <property type="molecule type" value="Genomic_DNA"/>
</dbReference>
<dbReference type="GeneID" id="60749984"/>
<evidence type="ECO:0000313" key="2">
    <source>
        <dbReference type="EMBL" id="VFA88431.1"/>
    </source>
</evidence>
<reference evidence="2 3" key="1">
    <citation type="submission" date="2019-02" db="EMBL/GenBank/DDBJ databases">
        <authorList>
            <consortium name="Pathogen Informatics"/>
        </authorList>
    </citation>
    <scope>NUCLEOTIDE SEQUENCE [LARGE SCALE GENOMIC DNA]</scope>
    <source>
        <strain evidence="2 3">3012STDY6756503</strain>
    </source>
</reference>
<comment type="caution">
    <text evidence="2">The sequence shown here is derived from an EMBL/GenBank/DDBJ whole genome shotgun (WGS) entry which is preliminary data.</text>
</comment>
<feature type="compositionally biased region" description="Low complexity" evidence="1">
    <location>
        <begin position="1"/>
        <end position="13"/>
    </location>
</feature>
<feature type="region of interest" description="Disordered" evidence="1">
    <location>
        <begin position="1"/>
        <end position="90"/>
    </location>
</feature>
<proteinExistence type="predicted"/>
<accession>A0ABD7V2H8</accession>
<gene>
    <name evidence="2" type="ORF">NCTC8139_01976</name>
</gene>
<dbReference type="AlphaFoldDB" id="A0ABD7V2H8"/>
<dbReference type="RefSeq" id="WP_006900329.1">
    <property type="nucleotide sequence ID" value="NZ_CAACYD010000006.1"/>
</dbReference>